<protein>
    <recommendedName>
        <fullName evidence="4">Ferrous iron transporter IroT</fullName>
    </recommendedName>
</protein>
<name>A0AAX2J0C6_LEGPN</name>
<dbReference type="Proteomes" id="UP000249566">
    <property type="component" value="Chromosome 1"/>
</dbReference>
<dbReference type="EMBL" id="LS483412">
    <property type="protein sequence ID" value="SQG91696.1"/>
    <property type="molecule type" value="Genomic_DNA"/>
</dbReference>
<accession>A0AAX2J0C6</accession>
<gene>
    <name evidence="2" type="ORF">NCTC12272_02921</name>
</gene>
<evidence type="ECO:0000313" key="3">
    <source>
        <dbReference type="Proteomes" id="UP000249566"/>
    </source>
</evidence>
<proteinExistence type="predicted"/>
<feature type="transmembrane region" description="Helical" evidence="1">
    <location>
        <begin position="86"/>
        <end position="105"/>
    </location>
</feature>
<feature type="transmembrane region" description="Helical" evidence="1">
    <location>
        <begin position="20"/>
        <end position="40"/>
    </location>
</feature>
<keyword evidence="1" id="KW-1133">Transmembrane helix</keyword>
<keyword evidence="1" id="KW-0472">Membrane</keyword>
<reference evidence="2 3" key="1">
    <citation type="submission" date="2018-06" db="EMBL/GenBank/DDBJ databases">
        <authorList>
            <consortium name="Pathogen Informatics"/>
            <person name="Doyle S."/>
        </authorList>
    </citation>
    <scope>NUCLEOTIDE SEQUENCE [LARGE SCALE GENOMIC DNA]</scope>
    <source>
        <strain evidence="2 3">NCTC12272</strain>
    </source>
</reference>
<keyword evidence="1" id="KW-0812">Transmembrane</keyword>
<feature type="transmembrane region" description="Helical" evidence="1">
    <location>
        <begin position="60"/>
        <end position="80"/>
    </location>
</feature>
<organism evidence="2 3">
    <name type="scientific">Legionella pneumophila subsp. pascullei</name>
    <dbReference type="NCBI Taxonomy" id="91890"/>
    <lineage>
        <taxon>Bacteria</taxon>
        <taxon>Pseudomonadati</taxon>
        <taxon>Pseudomonadota</taxon>
        <taxon>Gammaproteobacteria</taxon>
        <taxon>Legionellales</taxon>
        <taxon>Legionellaceae</taxon>
        <taxon>Legionella</taxon>
    </lineage>
</organism>
<evidence type="ECO:0008006" key="4">
    <source>
        <dbReference type="Google" id="ProtNLM"/>
    </source>
</evidence>
<dbReference type="AlphaFoldDB" id="A0AAX2J0C6"/>
<feature type="transmembrane region" description="Helical" evidence="1">
    <location>
        <begin position="373"/>
        <end position="392"/>
    </location>
</feature>
<feature type="transmembrane region" description="Helical" evidence="1">
    <location>
        <begin position="239"/>
        <end position="260"/>
    </location>
</feature>
<sequence length="695" mass="80273">MKRILQTNFIVELKQRQKIPFLILMLLIIIFIWYKVLHYASMSKYTTMNIKNIPIKPQKIPYYLFLLLLTTGASLILGFLSFGGMYALLPALPLAFAGFVLSVAYEGEIYLQNIKGALNKLFKFNYLKNYLAKEYLLTHFPNTDEENCPQFFKDYKRQLELLGEFGHKELNQESKKRKRQIEKTLSDMEKWFALQLFSDKNNQSPNPSKYTKELIDWLALNKQDEWIKRWEKRHFQFHIVKGFSVVAGLFMGLGSTYLIVEAFTVIPFFAAIPFALWPIIILPMAIVAGAAYGMLTYNAVTDMINNNTVVKWYNKIRDDLSQGLTVRNVFIATTAVFLVGLALALTVCTAGTWWTIATNARPLFDWMKKMPSFIMGVINPIITGASAIVFNIQNTAESLDMVDEATRSNKSIFQKIYETITNGYQHLRETENWLQIVNPFRILLKLTITPLRILLFMGHLISVAVTSDRMPGVPQILSALVAIISEGFEDAHYFIGHSHEEEHGEEQEHHHQFEKLLKDRLDPESDHDHNMDIPTWLLKTVASPIYGLAALWDFSASKLNPSDKKPHTLNLREAWNKQWGVAKEFDVKLNTNAERPSQEWQVEHAVARIEKFQRKHLKDIVIGRELADKKIVALNQLKEKIRHPAKGETLRETLEHAKKQSDYNQHRLFSQKGEKTRTQIFIEELPERINLSQGK</sequence>
<feature type="transmembrane region" description="Helical" evidence="1">
    <location>
        <begin position="266"/>
        <end position="295"/>
    </location>
</feature>
<feature type="transmembrane region" description="Helical" evidence="1">
    <location>
        <begin position="329"/>
        <end position="353"/>
    </location>
</feature>
<evidence type="ECO:0000313" key="2">
    <source>
        <dbReference type="EMBL" id="SQG91696.1"/>
    </source>
</evidence>
<evidence type="ECO:0000256" key="1">
    <source>
        <dbReference type="SAM" id="Phobius"/>
    </source>
</evidence>